<protein>
    <submittedName>
        <fullName evidence="1">Uncharacterized protein</fullName>
    </submittedName>
</protein>
<dbReference type="EMBL" id="QRBI01000217">
    <property type="protein sequence ID" value="RMB92847.1"/>
    <property type="molecule type" value="Genomic_DNA"/>
</dbReference>
<evidence type="ECO:0000313" key="1">
    <source>
        <dbReference type="EMBL" id="RMB92847.1"/>
    </source>
</evidence>
<accession>A0A3M0IVL2</accession>
<evidence type="ECO:0000313" key="2">
    <source>
        <dbReference type="Proteomes" id="UP000269221"/>
    </source>
</evidence>
<organism evidence="1 2">
    <name type="scientific">Hirundo rustica rustica</name>
    <dbReference type="NCBI Taxonomy" id="333673"/>
    <lineage>
        <taxon>Eukaryota</taxon>
        <taxon>Metazoa</taxon>
        <taxon>Chordata</taxon>
        <taxon>Craniata</taxon>
        <taxon>Vertebrata</taxon>
        <taxon>Euteleostomi</taxon>
        <taxon>Archelosauria</taxon>
        <taxon>Archosauria</taxon>
        <taxon>Dinosauria</taxon>
        <taxon>Saurischia</taxon>
        <taxon>Theropoda</taxon>
        <taxon>Coelurosauria</taxon>
        <taxon>Aves</taxon>
        <taxon>Neognathae</taxon>
        <taxon>Neoaves</taxon>
        <taxon>Telluraves</taxon>
        <taxon>Australaves</taxon>
        <taxon>Passeriformes</taxon>
        <taxon>Sylvioidea</taxon>
        <taxon>Hirundinidae</taxon>
        <taxon>Hirundo</taxon>
    </lineage>
</organism>
<proteinExistence type="predicted"/>
<sequence>MNRLCSTEEDEADSSGIFSETLQAQESHPTMAAEVQVDSAILSTNSRLKNVKAGNRSLPTQERGLLLLLKTSSYQIVFGTSHNSTTPTIFLFSISIPSKIFLPPPGHLSYSTFGTFSYLTVISLLPWFAA</sequence>
<reference evidence="1 2" key="1">
    <citation type="submission" date="2018-07" db="EMBL/GenBank/DDBJ databases">
        <title>A high quality draft genome assembly of the barn swallow (H. rustica rustica).</title>
        <authorList>
            <person name="Formenti G."/>
            <person name="Chiara M."/>
            <person name="Poveda L."/>
            <person name="Francoijs K.-J."/>
            <person name="Bonisoli-Alquati A."/>
            <person name="Canova L."/>
            <person name="Gianfranceschi L."/>
            <person name="Horner D.S."/>
            <person name="Saino N."/>
        </authorList>
    </citation>
    <scope>NUCLEOTIDE SEQUENCE [LARGE SCALE GENOMIC DNA]</scope>
    <source>
        <strain evidence="1">Chelidonia</strain>
        <tissue evidence="1">Blood</tissue>
    </source>
</reference>
<dbReference type="AlphaFoldDB" id="A0A3M0IVL2"/>
<keyword evidence="2" id="KW-1185">Reference proteome</keyword>
<dbReference type="Proteomes" id="UP000269221">
    <property type="component" value="Unassembled WGS sequence"/>
</dbReference>
<gene>
    <name evidence="1" type="ORF">DUI87_30741</name>
</gene>
<name>A0A3M0IVL2_HIRRU</name>
<comment type="caution">
    <text evidence="1">The sequence shown here is derived from an EMBL/GenBank/DDBJ whole genome shotgun (WGS) entry which is preliminary data.</text>
</comment>